<organism evidence="2 3">
    <name type="scientific">Roseibium alexandrii</name>
    <dbReference type="NCBI Taxonomy" id="388408"/>
    <lineage>
        <taxon>Bacteria</taxon>
        <taxon>Pseudomonadati</taxon>
        <taxon>Pseudomonadota</taxon>
        <taxon>Alphaproteobacteria</taxon>
        <taxon>Hyphomicrobiales</taxon>
        <taxon>Stappiaceae</taxon>
        <taxon>Roseibium</taxon>
    </lineage>
</organism>
<evidence type="ECO:0000313" key="3">
    <source>
        <dbReference type="Proteomes" id="UP000053235"/>
    </source>
</evidence>
<dbReference type="EMBL" id="CXWD01000015">
    <property type="protein sequence ID" value="CTQ73691.1"/>
    <property type="molecule type" value="Genomic_DNA"/>
</dbReference>
<dbReference type="STRING" id="388408.LAX5112_03626"/>
<reference evidence="3" key="1">
    <citation type="submission" date="2015-07" db="EMBL/GenBank/DDBJ databases">
        <authorList>
            <person name="Rodrigo-Torres Lidia"/>
            <person name="Arahal R.David."/>
        </authorList>
    </citation>
    <scope>NUCLEOTIDE SEQUENCE [LARGE SCALE GENOMIC DNA]</scope>
    <source>
        <strain evidence="3">CECT 5112</strain>
    </source>
</reference>
<feature type="chain" id="PRO_5005809473" description="DUF2125 domain-containing protein" evidence="1">
    <location>
        <begin position="41"/>
        <end position="722"/>
    </location>
</feature>
<dbReference type="AlphaFoldDB" id="A0A0M7AGG9"/>
<accession>A0A0M7AGG9</accession>
<sequence length="722" mass="77503">MLYFSSPLSKCPRPAYLAPMRTTVLSAGFALAIAPGMATAQTSGLEAYNAYVAGLRDLGFTVEDGAINYDGTTDTLTISDASLGFKGVITDLPAEGFDGDNADADASENTNLSYDLSLSSGTVTIEGLSEDNNVLSASRWSYSDDTSLSISAAIDGEGRFLADARLAGAKAENYSFTIPALPAEEPDKQASRWLPFFKTLLQASYDEVRVETTAMTLEAYADEDGTETQVMSGTVQLDGYLMAGAVDGKIARYSLDKMTQTLETRDETSGQTLTQTTSQGKTVYEDMDANALIALLDPDVPETGDEVTVIRTASAVDYASRQDLGDGTTIAFKIDRTSMDDLTFVKRENDFLDLMDNMIAGDLPEPVDIITNVFQIYRSFAIADARVSGIDVSIEQAGVDTPAKVTIKEAALTNVSSDGIGEMMLVGVAAPDLPEGAAMSLEWAALGDIEFADFAPMESMIATLIDNPDYGEENPLDVLRAFMPHSISYEVEGLKVAVPDAGVTSVNRAEMRMSSTVPPIPTSYYAKNDGIQIPAKALGDPEVEAFLEALGISEIIWSDETRLYWDEATKELNLERLTFEMQGVGRAEASARFGNVPKELFEDPEGQGQMALIVAQFIDARIRFVDDGVTENGLAHIANDQSIPVNIFREALTEQAAELTAPIQNAAFTEMVRSAVSEFLENPGEITLSLKPQAPVPLAQIVGSLAAPQTLPNLLNVQVKAN</sequence>
<keyword evidence="3" id="KW-1185">Reference proteome</keyword>
<proteinExistence type="predicted"/>
<evidence type="ECO:0000313" key="2">
    <source>
        <dbReference type="EMBL" id="CTQ73691.1"/>
    </source>
</evidence>
<protein>
    <recommendedName>
        <fullName evidence="4">DUF2125 domain-containing protein</fullName>
    </recommendedName>
</protein>
<keyword evidence="1" id="KW-0732">Signal</keyword>
<name>A0A0M7AGG9_9HYPH</name>
<feature type="signal peptide" evidence="1">
    <location>
        <begin position="1"/>
        <end position="40"/>
    </location>
</feature>
<evidence type="ECO:0008006" key="4">
    <source>
        <dbReference type="Google" id="ProtNLM"/>
    </source>
</evidence>
<gene>
    <name evidence="2" type="ORF">LAX5112_03626</name>
</gene>
<evidence type="ECO:0000256" key="1">
    <source>
        <dbReference type="SAM" id="SignalP"/>
    </source>
</evidence>
<dbReference type="Proteomes" id="UP000053235">
    <property type="component" value="Unassembled WGS sequence"/>
</dbReference>